<gene>
    <name evidence="1" type="ORF">DF183_11085</name>
</gene>
<dbReference type="PANTHER" id="PTHR38784">
    <property type="entry name" value="SUCROSE PHOSPHORYLASE"/>
    <property type="match status" value="1"/>
</dbReference>
<dbReference type="Gene3D" id="3.10.640.10">
    <property type="entry name" value="Restriction endonuclease-like alpha-beta roll domain"/>
    <property type="match status" value="1"/>
</dbReference>
<dbReference type="SUPFAM" id="SSF52980">
    <property type="entry name" value="Restriction endonuclease-like"/>
    <property type="match status" value="1"/>
</dbReference>
<reference evidence="1 2" key="1">
    <citation type="submission" date="2018-05" db="EMBL/GenBank/DDBJ databases">
        <title>Genome Sequence of an Efficient Indole-Degrading Bacterium, Alcaligenes sp.YBY.</title>
        <authorList>
            <person name="Yang B."/>
        </authorList>
    </citation>
    <scope>NUCLEOTIDE SEQUENCE [LARGE SCALE GENOMIC DNA]</scope>
    <source>
        <strain evidence="1 2">YBY</strain>
    </source>
</reference>
<dbReference type="SMART" id="SM01322">
    <property type="entry name" value="YaeQ"/>
    <property type="match status" value="1"/>
</dbReference>
<dbReference type="PANTHER" id="PTHR38784:SF1">
    <property type="entry name" value="SUCROSE PHOSPHORYLASE"/>
    <property type="match status" value="1"/>
</dbReference>
<dbReference type="InterPro" id="IPR011335">
    <property type="entry name" value="Restrct_endonuc-II-like"/>
</dbReference>
<sequence>MALRATIYKAELNVADNDRAYYGSHTLTLARHPSETEERLMVRLLAYGLYAQADEALSFSRGLSDSDEPALWEHDLSGNLLHWLEVGLPDDRRLIKASGRAEKVTVLAYGRNVSVWWSGIKDKISRARNIQVYALDAAGTDALAALAERGMTINLNVQDGTVWASSDKGEATIEVSHLNAAA</sequence>
<dbReference type="InterPro" id="IPR009822">
    <property type="entry name" value="YaeQ"/>
</dbReference>
<dbReference type="STRING" id="511.UZ73_13820"/>
<comment type="caution">
    <text evidence="1">The sequence shown here is derived from an EMBL/GenBank/DDBJ whole genome shotgun (WGS) entry which is preliminary data.</text>
</comment>
<name>A0A2U2BI65_ALCFA</name>
<organism evidence="1 2">
    <name type="scientific">Alcaligenes faecalis</name>
    <dbReference type="NCBI Taxonomy" id="511"/>
    <lineage>
        <taxon>Bacteria</taxon>
        <taxon>Pseudomonadati</taxon>
        <taxon>Pseudomonadota</taxon>
        <taxon>Betaproteobacteria</taxon>
        <taxon>Burkholderiales</taxon>
        <taxon>Alcaligenaceae</taxon>
        <taxon>Alcaligenes</taxon>
    </lineage>
</organism>
<protein>
    <submittedName>
        <fullName evidence="1">Uncharacterized protein</fullName>
    </submittedName>
</protein>
<dbReference type="AlphaFoldDB" id="A0A2U2BI65"/>
<dbReference type="Proteomes" id="UP000245216">
    <property type="component" value="Unassembled WGS sequence"/>
</dbReference>
<dbReference type="Pfam" id="PF07152">
    <property type="entry name" value="YaeQ"/>
    <property type="match status" value="1"/>
</dbReference>
<dbReference type="RefSeq" id="WP_042486394.1">
    <property type="nucleotide sequence ID" value="NZ_CP023667.1"/>
</dbReference>
<dbReference type="OrthoDB" id="5293309at2"/>
<dbReference type="EMBL" id="QEXO01000003">
    <property type="protein sequence ID" value="PWE13714.1"/>
    <property type="molecule type" value="Genomic_DNA"/>
</dbReference>
<evidence type="ECO:0000313" key="1">
    <source>
        <dbReference type="EMBL" id="PWE13714.1"/>
    </source>
</evidence>
<dbReference type="InterPro" id="IPR038590">
    <property type="entry name" value="YaeQ_sf"/>
</dbReference>
<accession>A0A2U2BI65</accession>
<evidence type="ECO:0000313" key="2">
    <source>
        <dbReference type="Proteomes" id="UP000245216"/>
    </source>
</evidence>
<dbReference type="PIRSF" id="PIRSF011484">
    <property type="entry name" value="YaeQ"/>
    <property type="match status" value="1"/>
</dbReference>
<reference evidence="1 2" key="2">
    <citation type="submission" date="2018-05" db="EMBL/GenBank/DDBJ databases">
        <authorList>
            <person name="Lanie J.A."/>
            <person name="Ng W.-L."/>
            <person name="Kazmierczak K.M."/>
            <person name="Andrzejewski T.M."/>
            <person name="Davidsen T.M."/>
            <person name="Wayne K.J."/>
            <person name="Tettelin H."/>
            <person name="Glass J.I."/>
            <person name="Rusch D."/>
            <person name="Podicherti R."/>
            <person name="Tsui H.-C.T."/>
            <person name="Winkler M.E."/>
        </authorList>
    </citation>
    <scope>NUCLEOTIDE SEQUENCE [LARGE SCALE GENOMIC DNA]</scope>
    <source>
        <strain evidence="1 2">YBY</strain>
    </source>
</reference>
<proteinExistence type="predicted"/>